<organism evidence="5 6">
    <name type="scientific">Fusobacterium necrogenes</name>
    <dbReference type="NCBI Taxonomy" id="858"/>
    <lineage>
        <taxon>Bacteria</taxon>
        <taxon>Fusobacteriati</taxon>
        <taxon>Fusobacteriota</taxon>
        <taxon>Fusobacteriia</taxon>
        <taxon>Fusobacteriales</taxon>
        <taxon>Fusobacteriaceae</taxon>
        <taxon>Fusobacterium</taxon>
    </lineage>
</organism>
<reference evidence="5 6" key="1">
    <citation type="submission" date="2018-06" db="EMBL/GenBank/DDBJ databases">
        <authorList>
            <consortium name="Pathogen Informatics"/>
            <person name="Doyle S."/>
        </authorList>
    </citation>
    <scope>NUCLEOTIDE SEQUENCE [LARGE SCALE GENOMIC DNA]</scope>
    <source>
        <strain evidence="5 6">NCTC10723</strain>
    </source>
</reference>
<dbReference type="PANTHER" id="PTHR30258">
    <property type="entry name" value="TYPE II SECRETION SYSTEM PROTEIN GSPE-RELATED"/>
    <property type="match status" value="1"/>
</dbReference>
<feature type="domain" description="Bacterial type II secretion system protein E" evidence="4">
    <location>
        <begin position="242"/>
        <end position="256"/>
    </location>
</feature>
<keyword evidence="3" id="KW-0067">ATP-binding</keyword>
<dbReference type="InterPro" id="IPR027417">
    <property type="entry name" value="P-loop_NTPase"/>
</dbReference>
<evidence type="ECO:0000259" key="4">
    <source>
        <dbReference type="PROSITE" id="PS00662"/>
    </source>
</evidence>
<accession>A0A377GUQ9</accession>
<dbReference type="Gene3D" id="3.30.450.90">
    <property type="match status" value="1"/>
</dbReference>
<dbReference type="GO" id="GO:0005886">
    <property type="term" value="C:plasma membrane"/>
    <property type="evidence" value="ECO:0007669"/>
    <property type="project" value="TreeGrafter"/>
</dbReference>
<dbReference type="GO" id="GO:0005524">
    <property type="term" value="F:ATP binding"/>
    <property type="evidence" value="ECO:0007669"/>
    <property type="project" value="UniProtKB-KW"/>
</dbReference>
<keyword evidence="6" id="KW-1185">Reference proteome</keyword>
<keyword evidence="2" id="KW-0547">Nucleotide-binding</keyword>
<dbReference type="AlphaFoldDB" id="A0A377GUQ9"/>
<dbReference type="GO" id="GO:0016887">
    <property type="term" value="F:ATP hydrolysis activity"/>
    <property type="evidence" value="ECO:0007669"/>
    <property type="project" value="TreeGrafter"/>
</dbReference>
<dbReference type="PROSITE" id="PS00662">
    <property type="entry name" value="T2SP_E"/>
    <property type="match status" value="1"/>
</dbReference>
<dbReference type="OrthoDB" id="9808272at2"/>
<name>A0A377GUQ9_9FUSO</name>
<evidence type="ECO:0000313" key="5">
    <source>
        <dbReference type="EMBL" id="STO30710.1"/>
    </source>
</evidence>
<comment type="similarity">
    <text evidence="1">Belongs to the GSP E family.</text>
</comment>
<evidence type="ECO:0000256" key="1">
    <source>
        <dbReference type="ARBA" id="ARBA00006611"/>
    </source>
</evidence>
<dbReference type="Pfam" id="PF00437">
    <property type="entry name" value="T2SSE"/>
    <property type="match status" value="1"/>
</dbReference>
<dbReference type="Gene3D" id="3.40.50.300">
    <property type="entry name" value="P-loop containing nucleotide triphosphate hydrolases"/>
    <property type="match status" value="1"/>
</dbReference>
<evidence type="ECO:0000256" key="3">
    <source>
        <dbReference type="ARBA" id="ARBA00022840"/>
    </source>
</evidence>
<evidence type="ECO:0000256" key="2">
    <source>
        <dbReference type="ARBA" id="ARBA00022741"/>
    </source>
</evidence>
<evidence type="ECO:0000313" key="6">
    <source>
        <dbReference type="Proteomes" id="UP000255328"/>
    </source>
</evidence>
<dbReference type="Proteomes" id="UP000255328">
    <property type="component" value="Unassembled WGS sequence"/>
</dbReference>
<dbReference type="CDD" id="cd01129">
    <property type="entry name" value="PulE-GspE-like"/>
    <property type="match status" value="1"/>
</dbReference>
<sequence length="422" mass="47788">MIKNSSEKIKDIFKEMSSHSKKSKFSTELSIDSSLESNNPIVVKGLSAIILSGVEKKASDIHIEPLKDRTRIRYRIDGILHEEMNIDSSLHSSLISRLKIISKLDITERKLPQDGKFRMEIDEKNIDFRVSTVPLITGEKAVIRILDRENYSFELENLGLNLENFNKISNLINKKNGIILACGPTGSGKSSFIYSILKKLNNGQVNISTVEDPVEYEIEGINQVQYNQEIGRDFSTVLKAYLRQDPDILMIGEIRDYETAEIAVKAALTGHLVLSTLHTYDSISGIFRLLNIGVEKYMVSTSIIGIVAQRLVRRLCPHCLTIDQDFLAKLSLLKVDLNAFKDKVFYIANGCEKCKYTGYQGRIAIFELLLFDNEIRNLLEKNISLQDLQNLTKRKGVKTLIEDGIEKALNKITSLDEIIRQC</sequence>
<dbReference type="InterPro" id="IPR001482">
    <property type="entry name" value="T2SS/T4SS_dom"/>
</dbReference>
<proteinExistence type="inferred from homology"/>
<dbReference type="EMBL" id="UGGU01000003">
    <property type="protein sequence ID" value="STO30710.1"/>
    <property type="molecule type" value="Genomic_DNA"/>
</dbReference>
<dbReference type="SUPFAM" id="SSF52540">
    <property type="entry name" value="P-loop containing nucleoside triphosphate hydrolases"/>
    <property type="match status" value="1"/>
</dbReference>
<gene>
    <name evidence="5" type="primary">gspE</name>
    <name evidence="5" type="ORF">NCTC10723_00138</name>
</gene>
<dbReference type="PANTHER" id="PTHR30258:SF1">
    <property type="entry name" value="PROTEIN TRANSPORT PROTEIN HOFB HOMOLOG"/>
    <property type="match status" value="1"/>
</dbReference>
<protein>
    <submittedName>
        <fullName evidence="5">Type II traffic warden ATPase</fullName>
    </submittedName>
</protein>